<keyword evidence="6 11" id="KW-0677">Repeat</keyword>
<evidence type="ECO:0000256" key="7">
    <source>
        <dbReference type="ARBA" id="ARBA00022771"/>
    </source>
</evidence>
<dbReference type="InterPro" id="IPR002939">
    <property type="entry name" value="DnaJ_C"/>
</dbReference>
<evidence type="ECO:0000313" key="15">
    <source>
        <dbReference type="EMBL" id="BAL56099.1"/>
    </source>
</evidence>
<accession>H5SIW3</accession>
<name>H5SIW3_9BACT</name>
<evidence type="ECO:0000256" key="11">
    <source>
        <dbReference type="HAMAP-Rule" id="MF_01152"/>
    </source>
</evidence>
<dbReference type="SUPFAM" id="SSF46565">
    <property type="entry name" value="Chaperone J-domain"/>
    <property type="match status" value="1"/>
</dbReference>
<evidence type="ECO:0000256" key="3">
    <source>
        <dbReference type="ARBA" id="ARBA00022490"/>
    </source>
</evidence>
<dbReference type="Gene3D" id="1.10.287.110">
    <property type="entry name" value="DnaJ domain"/>
    <property type="match status" value="1"/>
</dbReference>
<dbReference type="PRINTS" id="PR00625">
    <property type="entry name" value="JDOMAIN"/>
</dbReference>
<keyword evidence="3 11" id="KW-0963">Cytoplasm</keyword>
<reference evidence="15" key="1">
    <citation type="journal article" date="2005" name="Environ. Microbiol.">
        <title>Genetic and functional properties of uncultivated thermophilic crenarchaeotes from a subsurface gold mine as revealed by analysis of genome fragments.</title>
        <authorList>
            <person name="Nunoura T."/>
            <person name="Hirayama H."/>
            <person name="Takami H."/>
            <person name="Oida H."/>
            <person name="Nishi S."/>
            <person name="Shimamura S."/>
            <person name="Suzuki Y."/>
            <person name="Inagaki F."/>
            <person name="Takai K."/>
            <person name="Nealson K.H."/>
            <person name="Horikoshi K."/>
        </authorList>
    </citation>
    <scope>NUCLEOTIDE SEQUENCE</scope>
</reference>
<dbReference type="CDD" id="cd10747">
    <property type="entry name" value="DnaJ_C"/>
    <property type="match status" value="1"/>
</dbReference>
<feature type="domain" description="CR-type" evidence="14">
    <location>
        <begin position="139"/>
        <end position="215"/>
    </location>
</feature>
<comment type="domain">
    <text evidence="11">The J domain is necessary and sufficient to stimulate DnaK ATPase activity. Zinc center 1 plays an important role in the autonomous, DnaK-independent chaperone activity of DnaJ. Zinc center 2 is essential for interaction with DnaK and for DnaJ activity.</text>
</comment>
<dbReference type="PANTHER" id="PTHR43096:SF52">
    <property type="entry name" value="DNAJ HOMOLOG 1, MITOCHONDRIAL-RELATED"/>
    <property type="match status" value="1"/>
</dbReference>
<dbReference type="InterPro" id="IPR001305">
    <property type="entry name" value="HSP_DnaJ_Cys-rich_dom"/>
</dbReference>
<reference evidence="15" key="2">
    <citation type="journal article" date="2012" name="PLoS ONE">
        <title>A Deeply Branching Thermophilic Bacterium with an Ancient Acetyl-CoA Pathway Dominates a Subsurface Ecosystem.</title>
        <authorList>
            <person name="Takami H."/>
            <person name="Noguchi H."/>
            <person name="Takaki Y."/>
            <person name="Uchiyama I."/>
            <person name="Toyoda A."/>
            <person name="Nishi S."/>
            <person name="Chee G.-J."/>
            <person name="Arai W."/>
            <person name="Nunoura T."/>
            <person name="Itoh T."/>
            <person name="Hattori M."/>
            <person name="Takai K."/>
        </authorList>
    </citation>
    <scope>NUCLEOTIDE SEQUENCE</scope>
</reference>
<dbReference type="InterPro" id="IPR001623">
    <property type="entry name" value="DnaJ_domain"/>
</dbReference>
<keyword evidence="7 11" id="KW-0863">Zinc-finger</keyword>
<dbReference type="Pfam" id="PF01556">
    <property type="entry name" value="DnaJ_C"/>
    <property type="match status" value="1"/>
</dbReference>
<feature type="binding site" evidence="11">
    <location>
        <position position="155"/>
    </location>
    <ligand>
        <name>Zn(2+)</name>
        <dbReference type="ChEBI" id="CHEBI:29105"/>
        <label>1</label>
    </ligand>
</feature>
<organism evidence="15">
    <name type="scientific">uncultured Acidobacteriota bacterium</name>
    <dbReference type="NCBI Taxonomy" id="171953"/>
    <lineage>
        <taxon>Bacteria</taxon>
        <taxon>Pseudomonadati</taxon>
        <taxon>Acidobacteriota</taxon>
        <taxon>environmental samples</taxon>
    </lineage>
</organism>
<evidence type="ECO:0000256" key="1">
    <source>
        <dbReference type="ARBA" id="ARBA00004496"/>
    </source>
</evidence>
<comment type="similarity">
    <text evidence="11">Belongs to the DnaJ family.</text>
</comment>
<dbReference type="GO" id="GO:0031072">
    <property type="term" value="F:heat shock protein binding"/>
    <property type="evidence" value="ECO:0007669"/>
    <property type="project" value="InterPro"/>
</dbReference>
<gene>
    <name evidence="11" type="primary">dnaJ</name>
    <name evidence="15" type="ORF">HGMM_F34F02C36</name>
</gene>
<dbReference type="CDD" id="cd10719">
    <property type="entry name" value="DnaJ_zf"/>
    <property type="match status" value="1"/>
</dbReference>
<dbReference type="CDD" id="cd06257">
    <property type="entry name" value="DnaJ"/>
    <property type="match status" value="1"/>
</dbReference>
<comment type="caution">
    <text evidence="11">Lacks conserved residue(s) required for the propagation of feature annotation.</text>
</comment>
<feature type="binding site" evidence="11">
    <location>
        <position position="152"/>
    </location>
    <ligand>
        <name>Zn(2+)</name>
        <dbReference type="ChEBI" id="CHEBI:29105"/>
        <label>1</label>
    </ligand>
</feature>
<evidence type="ECO:0000256" key="10">
    <source>
        <dbReference type="ARBA" id="ARBA00023186"/>
    </source>
</evidence>
<evidence type="ECO:0000256" key="12">
    <source>
        <dbReference type="PROSITE-ProRule" id="PRU00546"/>
    </source>
</evidence>
<dbReference type="GO" id="GO:0005737">
    <property type="term" value="C:cytoplasm"/>
    <property type="evidence" value="ECO:0007669"/>
    <property type="project" value="UniProtKB-SubCell"/>
</dbReference>
<dbReference type="InterPro" id="IPR012724">
    <property type="entry name" value="DnaJ"/>
</dbReference>
<keyword evidence="4 11" id="KW-0235">DNA replication</keyword>
<dbReference type="InterPro" id="IPR036410">
    <property type="entry name" value="HSP_DnaJ_Cys-rich_dom_sf"/>
</dbReference>
<feature type="binding site" evidence="11">
    <location>
        <position position="203"/>
    </location>
    <ligand>
        <name>Zn(2+)</name>
        <dbReference type="ChEBI" id="CHEBI:29105"/>
        <label>1</label>
    </ligand>
</feature>
<comment type="subcellular location">
    <subcellularLocation>
        <location evidence="1 11">Cytoplasm</location>
    </subcellularLocation>
</comment>
<evidence type="ECO:0000256" key="4">
    <source>
        <dbReference type="ARBA" id="ARBA00022705"/>
    </source>
</evidence>
<feature type="binding site" evidence="11">
    <location>
        <position position="206"/>
    </location>
    <ligand>
        <name>Zn(2+)</name>
        <dbReference type="ChEBI" id="CHEBI:29105"/>
        <label>1</label>
    </ligand>
</feature>
<feature type="zinc finger region" description="CR-type" evidence="12">
    <location>
        <begin position="139"/>
        <end position="215"/>
    </location>
</feature>
<dbReference type="PROSITE" id="PS00636">
    <property type="entry name" value="DNAJ_1"/>
    <property type="match status" value="1"/>
</dbReference>
<dbReference type="InterPro" id="IPR008971">
    <property type="entry name" value="HSP40/DnaJ_pept-bd"/>
</dbReference>
<feature type="domain" description="J" evidence="13">
    <location>
        <begin position="5"/>
        <end position="70"/>
    </location>
</feature>
<keyword evidence="5 11" id="KW-0479">Metal-binding</keyword>
<dbReference type="GO" id="GO:0051082">
    <property type="term" value="F:unfolded protein binding"/>
    <property type="evidence" value="ECO:0007669"/>
    <property type="project" value="UniProtKB-UniRule"/>
</dbReference>
<feature type="binding site" evidence="11">
    <location>
        <position position="193"/>
    </location>
    <ligand>
        <name>Zn(2+)</name>
        <dbReference type="ChEBI" id="CHEBI:29105"/>
        <label>2</label>
    </ligand>
</feature>
<dbReference type="EMBL" id="AP011737">
    <property type="protein sequence ID" value="BAL56099.1"/>
    <property type="molecule type" value="Genomic_DNA"/>
</dbReference>
<feature type="binding site" evidence="11">
    <location>
        <position position="168"/>
    </location>
    <ligand>
        <name>Zn(2+)</name>
        <dbReference type="ChEBI" id="CHEBI:29105"/>
        <label>2</label>
    </ligand>
</feature>
<dbReference type="FunFam" id="2.60.260.20:FF:000004">
    <property type="entry name" value="Molecular chaperone DnaJ"/>
    <property type="match status" value="1"/>
</dbReference>
<feature type="binding site" evidence="11">
    <location>
        <position position="171"/>
    </location>
    <ligand>
        <name>Zn(2+)</name>
        <dbReference type="ChEBI" id="CHEBI:29105"/>
        <label>2</label>
    </ligand>
</feature>
<comment type="subunit">
    <text evidence="2 11">Homodimer.</text>
</comment>
<dbReference type="GO" id="GO:0009408">
    <property type="term" value="P:response to heat"/>
    <property type="evidence" value="ECO:0007669"/>
    <property type="project" value="InterPro"/>
</dbReference>
<evidence type="ECO:0000256" key="9">
    <source>
        <dbReference type="ARBA" id="ARBA00023016"/>
    </source>
</evidence>
<dbReference type="GO" id="GO:0005524">
    <property type="term" value="F:ATP binding"/>
    <property type="evidence" value="ECO:0007669"/>
    <property type="project" value="InterPro"/>
</dbReference>
<keyword evidence="10 11" id="KW-0143">Chaperone</keyword>
<dbReference type="InterPro" id="IPR036869">
    <property type="entry name" value="J_dom_sf"/>
</dbReference>
<dbReference type="InterPro" id="IPR018253">
    <property type="entry name" value="DnaJ_domain_CS"/>
</dbReference>
<keyword evidence="9 11" id="KW-0346">Stress response</keyword>
<dbReference type="GO" id="GO:0042026">
    <property type="term" value="P:protein refolding"/>
    <property type="evidence" value="ECO:0007669"/>
    <property type="project" value="TreeGrafter"/>
</dbReference>
<proteinExistence type="inferred from homology"/>
<protein>
    <recommendedName>
        <fullName evidence="11">Chaperone protein DnaJ</fullName>
    </recommendedName>
</protein>
<dbReference type="NCBIfam" id="NF008035">
    <property type="entry name" value="PRK10767.1"/>
    <property type="match status" value="1"/>
</dbReference>
<dbReference type="Gene3D" id="2.10.230.10">
    <property type="entry name" value="Heat shock protein DnaJ, cysteine-rich domain"/>
    <property type="match status" value="1"/>
</dbReference>
<evidence type="ECO:0000256" key="8">
    <source>
        <dbReference type="ARBA" id="ARBA00022833"/>
    </source>
</evidence>
<comment type="function">
    <text evidence="11">Participates actively in the response to hyperosmotic and heat shock by preventing the aggregation of stress-denatured proteins and by disaggregating proteins, also in an autonomous, DnaK-independent fashion. Unfolded proteins bind initially to DnaJ; upon interaction with the DnaJ-bound protein, DnaK hydrolyzes its bound ATP, resulting in the formation of a stable complex. GrpE releases ADP from DnaK; ATP binding to DnaK triggers the release of the substrate protein, thus completing the reaction cycle. Several rounds of ATP-dependent interactions between DnaJ, DnaK and GrpE are required for fully efficient folding. Also involved, together with DnaK and GrpE, in the DNA replication of plasmids through activation of initiation proteins.</text>
</comment>
<evidence type="ECO:0000256" key="2">
    <source>
        <dbReference type="ARBA" id="ARBA00011738"/>
    </source>
</evidence>
<dbReference type="SUPFAM" id="SSF49493">
    <property type="entry name" value="HSP40/DnaJ peptide-binding domain"/>
    <property type="match status" value="2"/>
</dbReference>
<dbReference type="Gene3D" id="2.60.260.20">
    <property type="entry name" value="Urease metallochaperone UreE, N-terminal domain"/>
    <property type="match status" value="2"/>
</dbReference>
<comment type="cofactor">
    <cofactor evidence="11">
        <name>Zn(2+)</name>
        <dbReference type="ChEBI" id="CHEBI:29105"/>
    </cofactor>
    <text evidence="11">Binds 2 Zn(2+) ions per monomer.</text>
</comment>
<dbReference type="SMART" id="SM00271">
    <property type="entry name" value="DnaJ"/>
    <property type="match status" value="1"/>
</dbReference>
<dbReference type="AlphaFoldDB" id="H5SIW3"/>
<dbReference type="HAMAP" id="MF_01152">
    <property type="entry name" value="DnaJ"/>
    <property type="match status" value="1"/>
</dbReference>
<dbReference type="GO" id="GO:0006260">
    <property type="term" value="P:DNA replication"/>
    <property type="evidence" value="ECO:0007669"/>
    <property type="project" value="UniProtKB-KW"/>
</dbReference>
<evidence type="ECO:0000259" key="14">
    <source>
        <dbReference type="PROSITE" id="PS51188"/>
    </source>
</evidence>
<evidence type="ECO:0000256" key="6">
    <source>
        <dbReference type="ARBA" id="ARBA00022737"/>
    </source>
</evidence>
<dbReference type="Pfam" id="PF00226">
    <property type="entry name" value="DnaJ"/>
    <property type="match status" value="1"/>
</dbReference>
<sequence>MTRRDYYEILGVTRRATRAEITRAYKRLARRYHPELNPGDEEARRRFEEIAEAYEVLSDPKKRALYDRYGWRRDEMPEAREKKTTDIIFEGFDFNAEESFGDFLEELFGPFEQKRARAPQRGADVEVPVALSFEQALRGTTVVVTVARSQTCPRCEGRGEIEGPVGTCFRCGGTGRRPTARGPLRLSVRCQQCEGTGRSAPICPICHGETRIPVQESLEVKIPAGVDTGSRVRVEGKGEAGLYGGPPGDLYIVPNVQAHPFFVRKGDNIYCTVPITITEAILGAKIEVPTLWGKAMLRIPPGTQSGQIFRLREQGAPSLRGDVRGDQYVEVKVVIPRLIDQRSRELMREFERLNPENPRAELMHLAGLLAEEPHEAEAPH</sequence>
<dbReference type="PROSITE" id="PS51188">
    <property type="entry name" value="ZF_CR"/>
    <property type="match status" value="1"/>
</dbReference>
<keyword evidence="8 11" id="KW-0862">Zinc</keyword>
<dbReference type="SUPFAM" id="SSF57938">
    <property type="entry name" value="DnaJ/Hsp40 cysteine-rich domain"/>
    <property type="match status" value="1"/>
</dbReference>
<dbReference type="GO" id="GO:0008270">
    <property type="term" value="F:zinc ion binding"/>
    <property type="evidence" value="ECO:0007669"/>
    <property type="project" value="UniProtKB-UniRule"/>
</dbReference>
<feature type="binding site" evidence="11">
    <location>
        <position position="190"/>
    </location>
    <ligand>
        <name>Zn(2+)</name>
        <dbReference type="ChEBI" id="CHEBI:29105"/>
        <label>2</label>
    </ligand>
</feature>
<dbReference type="PROSITE" id="PS50076">
    <property type="entry name" value="DNAJ_2"/>
    <property type="match status" value="1"/>
</dbReference>
<evidence type="ECO:0000259" key="13">
    <source>
        <dbReference type="PROSITE" id="PS50076"/>
    </source>
</evidence>
<dbReference type="PANTHER" id="PTHR43096">
    <property type="entry name" value="DNAJ HOMOLOG 1, MITOCHONDRIAL-RELATED"/>
    <property type="match status" value="1"/>
</dbReference>
<evidence type="ECO:0000256" key="5">
    <source>
        <dbReference type="ARBA" id="ARBA00022723"/>
    </source>
</evidence>